<feature type="transmembrane region" description="Helical" evidence="1">
    <location>
        <begin position="43"/>
        <end position="62"/>
    </location>
</feature>
<evidence type="ECO:0000256" key="1">
    <source>
        <dbReference type="SAM" id="Phobius"/>
    </source>
</evidence>
<protein>
    <submittedName>
        <fullName evidence="2">Uncharacterized protein</fullName>
    </submittedName>
</protein>
<proteinExistence type="predicted"/>
<organism evidence="2">
    <name type="scientific">Spongospora subterranea</name>
    <dbReference type="NCBI Taxonomy" id="70186"/>
    <lineage>
        <taxon>Eukaryota</taxon>
        <taxon>Sar</taxon>
        <taxon>Rhizaria</taxon>
        <taxon>Endomyxa</taxon>
        <taxon>Phytomyxea</taxon>
        <taxon>Plasmodiophorida</taxon>
        <taxon>Plasmodiophoridae</taxon>
        <taxon>Spongospora</taxon>
    </lineage>
</organism>
<keyword evidence="1" id="KW-1133">Transmembrane helix</keyword>
<name>A0A0H5QRD4_9EUKA</name>
<keyword evidence="1" id="KW-0472">Membrane</keyword>
<feature type="non-terminal residue" evidence="2">
    <location>
        <position position="113"/>
    </location>
</feature>
<evidence type="ECO:0000313" key="2">
    <source>
        <dbReference type="EMBL" id="CRZ04177.1"/>
    </source>
</evidence>
<dbReference type="AlphaFoldDB" id="A0A0H5QRD4"/>
<reference evidence="2" key="1">
    <citation type="submission" date="2015-04" db="EMBL/GenBank/DDBJ databases">
        <title>The genome sequence of the plant pathogenic Rhizarian Plasmodiophora brassicae reveals insights in its biotrophic life cycle and the origin of chitin synthesis.</title>
        <authorList>
            <person name="Schwelm A."/>
            <person name="Fogelqvist J."/>
            <person name="Knaust A."/>
            <person name="Julke S."/>
            <person name="Lilja T."/>
            <person name="Dhandapani V."/>
            <person name="Bonilla-Rosso G."/>
            <person name="Karlsson M."/>
            <person name="Shevchenko A."/>
            <person name="Choi S.R."/>
            <person name="Kim H.G."/>
            <person name="Park J.Y."/>
            <person name="Lim Y.P."/>
            <person name="Ludwig-Muller J."/>
            <person name="Dixelius C."/>
        </authorList>
    </citation>
    <scope>NUCLEOTIDE SEQUENCE</scope>
    <source>
        <tissue evidence="2">Potato root galls</tissue>
    </source>
</reference>
<dbReference type="EMBL" id="HACM01003735">
    <property type="protein sequence ID" value="CRZ04177.1"/>
    <property type="molecule type" value="Transcribed_RNA"/>
</dbReference>
<feature type="transmembrane region" description="Helical" evidence="1">
    <location>
        <begin position="6"/>
        <end position="23"/>
    </location>
</feature>
<feature type="transmembrane region" description="Helical" evidence="1">
    <location>
        <begin position="68"/>
        <end position="92"/>
    </location>
</feature>
<keyword evidence="1" id="KW-0812">Transmembrane</keyword>
<accession>A0A0H5QRD4</accession>
<sequence>MPISTVQYCIPVFILILSTFIVFYKCEQKFWLGRSDFWTWQQLLCSIGVMLAILAVVCRAFSDRPASTLTMLSACLFLLFSIFFTRIAMAIIMTRFHVQTPSTVNRQIDLLFL</sequence>